<name>A0A2P6MMZ9_9EUKA</name>
<dbReference type="InParanoid" id="A0A2P6MMZ9"/>
<dbReference type="AlphaFoldDB" id="A0A2P6MMZ9"/>
<reference evidence="3 4" key="1">
    <citation type="journal article" date="2018" name="Genome Biol. Evol.">
        <title>Multiple Roots of Fruiting Body Formation in Amoebozoa.</title>
        <authorList>
            <person name="Hillmann F."/>
            <person name="Forbes G."/>
            <person name="Novohradska S."/>
            <person name="Ferling I."/>
            <person name="Riege K."/>
            <person name="Groth M."/>
            <person name="Westermann M."/>
            <person name="Marz M."/>
            <person name="Spaller T."/>
            <person name="Winckler T."/>
            <person name="Schaap P."/>
            <person name="Glockner G."/>
        </authorList>
    </citation>
    <scope>NUCLEOTIDE SEQUENCE [LARGE SCALE GENOMIC DNA]</scope>
    <source>
        <strain evidence="3 4">Jena</strain>
    </source>
</reference>
<evidence type="ECO:0000256" key="2">
    <source>
        <dbReference type="SAM" id="Phobius"/>
    </source>
</evidence>
<accession>A0A2P6MMZ9</accession>
<organism evidence="3 4">
    <name type="scientific">Planoprotostelium fungivorum</name>
    <dbReference type="NCBI Taxonomy" id="1890364"/>
    <lineage>
        <taxon>Eukaryota</taxon>
        <taxon>Amoebozoa</taxon>
        <taxon>Evosea</taxon>
        <taxon>Variosea</taxon>
        <taxon>Cavosteliida</taxon>
        <taxon>Cavosteliaceae</taxon>
        <taxon>Planoprotostelium</taxon>
    </lineage>
</organism>
<sequence>NPSSDSVSCIWSSKDLQDKFTPLQFDALHHVSCLSCSVLLDNYPLFVGRDAARHQQDTLPRGKQKGRNLVLQGTTNYRTLLTTKNNMELLNYVSVAQISYQNILKNYLKHDLRTIPSQKMYNLISDSIYGGRCEIEHTVQIYCILEIRIRNETREEENKQKRITNHTSRCKDTVEMATDRPRDDSYLSQLTTIDAKRDVLAADVRRLTTQQVRGAAKAATVTWITTATEIELDLWLTFSDEDFIDAVKAKGPAQTAGDTALAASLVVVLKHLASDSEFQNKHERHVQMERRVGFVAAILTLLGIIFAIPGIWVAELPLLDSSSPSHHTKQLRGQEKSELEREQKDSLRLLHSAEFRVMEANKLQKTTTTTITTNPATTTTSGGQPYHSGWGAGSMSINTGGAGYGGR</sequence>
<protein>
    <submittedName>
        <fullName evidence="3">Uncharacterized protein</fullName>
    </submittedName>
</protein>
<feature type="non-terminal residue" evidence="3">
    <location>
        <position position="1"/>
    </location>
</feature>
<dbReference type="OrthoDB" id="414982at2759"/>
<feature type="region of interest" description="Disordered" evidence="1">
    <location>
        <begin position="372"/>
        <end position="392"/>
    </location>
</feature>
<feature type="region of interest" description="Disordered" evidence="1">
    <location>
        <begin position="324"/>
        <end position="344"/>
    </location>
</feature>
<keyword evidence="2" id="KW-1133">Transmembrane helix</keyword>
<proteinExistence type="predicted"/>
<evidence type="ECO:0000256" key="1">
    <source>
        <dbReference type="SAM" id="MobiDB-lite"/>
    </source>
</evidence>
<comment type="caution">
    <text evidence="3">The sequence shown here is derived from an EMBL/GenBank/DDBJ whole genome shotgun (WGS) entry which is preliminary data.</text>
</comment>
<keyword evidence="2" id="KW-0812">Transmembrane</keyword>
<evidence type="ECO:0000313" key="3">
    <source>
        <dbReference type="EMBL" id="PRP73077.1"/>
    </source>
</evidence>
<feature type="transmembrane region" description="Helical" evidence="2">
    <location>
        <begin position="292"/>
        <end position="314"/>
    </location>
</feature>
<evidence type="ECO:0000313" key="4">
    <source>
        <dbReference type="Proteomes" id="UP000241769"/>
    </source>
</evidence>
<dbReference type="Proteomes" id="UP000241769">
    <property type="component" value="Unassembled WGS sequence"/>
</dbReference>
<feature type="compositionally biased region" description="Basic and acidic residues" evidence="1">
    <location>
        <begin position="332"/>
        <end position="344"/>
    </location>
</feature>
<dbReference type="EMBL" id="MDYQ01000677">
    <property type="protein sequence ID" value="PRP73077.1"/>
    <property type="molecule type" value="Genomic_DNA"/>
</dbReference>
<keyword evidence="2" id="KW-0472">Membrane</keyword>
<keyword evidence="4" id="KW-1185">Reference proteome</keyword>
<gene>
    <name evidence="3" type="ORF">PROFUN_16938</name>
</gene>